<evidence type="ECO:0000256" key="1">
    <source>
        <dbReference type="ARBA" id="ARBA00023054"/>
    </source>
</evidence>
<evidence type="ECO:0000313" key="5">
    <source>
        <dbReference type="RefSeq" id="XP_019488528.1"/>
    </source>
</evidence>
<dbReference type="KEGG" id="hai:109376842"/>
<evidence type="ECO:0000256" key="2">
    <source>
        <dbReference type="ARBA" id="ARBA00040329"/>
    </source>
</evidence>
<dbReference type="GeneID" id="109376842"/>
<keyword evidence="4" id="KW-1185">Reference proteome</keyword>
<feature type="compositionally biased region" description="Basic and acidic residues" evidence="3">
    <location>
        <begin position="184"/>
        <end position="204"/>
    </location>
</feature>
<dbReference type="OrthoDB" id="9747435at2759"/>
<feature type="compositionally biased region" description="Basic and acidic residues" evidence="3">
    <location>
        <begin position="225"/>
        <end position="246"/>
    </location>
</feature>
<proteinExistence type="predicted"/>
<dbReference type="CTD" id="51315"/>
<feature type="compositionally biased region" description="Basic residues" evidence="3">
    <location>
        <begin position="151"/>
        <end position="162"/>
    </location>
</feature>
<dbReference type="PANTHER" id="PTHR46742">
    <property type="entry name" value="LYSINE-RICH COILED-COIL PROTEIN 1"/>
    <property type="match status" value="1"/>
</dbReference>
<gene>
    <name evidence="5 6" type="primary">KRCC1</name>
</gene>
<accession>A0A8B7QLG2</accession>
<evidence type="ECO:0000313" key="4">
    <source>
        <dbReference type="Proteomes" id="UP000694851"/>
    </source>
</evidence>
<organism evidence="4 5">
    <name type="scientific">Hipposideros armiger</name>
    <name type="common">Great Himalayan leaf-nosed bat</name>
    <dbReference type="NCBI Taxonomy" id="186990"/>
    <lineage>
        <taxon>Eukaryota</taxon>
        <taxon>Metazoa</taxon>
        <taxon>Chordata</taxon>
        <taxon>Craniata</taxon>
        <taxon>Vertebrata</taxon>
        <taxon>Euteleostomi</taxon>
        <taxon>Mammalia</taxon>
        <taxon>Eutheria</taxon>
        <taxon>Laurasiatheria</taxon>
        <taxon>Chiroptera</taxon>
        <taxon>Yinpterochiroptera</taxon>
        <taxon>Rhinolophoidea</taxon>
        <taxon>Hipposideridae</taxon>
        <taxon>Hipposideros</taxon>
    </lineage>
</organism>
<dbReference type="AlphaFoldDB" id="A0A8B7QLG2"/>
<dbReference type="PANTHER" id="PTHR46742:SF3">
    <property type="entry name" value="LYSINE-RICH COILED-COIL PROTEIN 1"/>
    <property type="match status" value="1"/>
</dbReference>
<reference evidence="5 6" key="1">
    <citation type="submission" date="2025-04" db="UniProtKB">
        <authorList>
            <consortium name="RefSeq"/>
        </authorList>
    </citation>
    <scope>IDENTIFICATION</scope>
    <source>
        <tissue evidence="5 6">Muscle</tissue>
    </source>
</reference>
<feature type="region of interest" description="Disordered" evidence="3">
    <location>
        <begin position="140"/>
        <end position="257"/>
    </location>
</feature>
<evidence type="ECO:0000256" key="3">
    <source>
        <dbReference type="SAM" id="MobiDB-lite"/>
    </source>
</evidence>
<name>A0A8B7QLG2_HIPAR</name>
<feature type="compositionally biased region" description="Basic and acidic residues" evidence="3">
    <location>
        <begin position="163"/>
        <end position="175"/>
    </location>
</feature>
<keyword evidence="1" id="KW-0175">Coiled coil</keyword>
<dbReference type="Proteomes" id="UP000694851">
    <property type="component" value="Unplaced"/>
</dbReference>
<dbReference type="RefSeq" id="XP_019488529.1">
    <property type="nucleotide sequence ID" value="XM_019632984.1"/>
</dbReference>
<dbReference type="RefSeq" id="XP_019488528.1">
    <property type="nucleotide sequence ID" value="XM_019632983.1"/>
</dbReference>
<protein>
    <recommendedName>
        <fullName evidence="2">Lysine-rich coiled-coil protein 1</fullName>
    </recommendedName>
</protein>
<sequence>MKHSKNTYDSFQDELEDYIKVQKARGLEPKTCFRQMREDYLETYRYKEEFDSRPRYRMFDQRLPSETIQTYSRTCNVSQTVENQFPQWLPTHYHRQRRDSLSYCQFARDRFSEKPVPLNLSQQEYNYSSYSVEPGVHKHLSSGNTTCAHQATHKQIHQKRKRHLEEDREKPEEKRPKHKKKKGCDKIDLDKHKSIQRNKTEVETVRISTEKPNNQKEKKSRGVSSKKEERKCRKEKKEQGKERTEEEMLWDQSILGF</sequence>
<evidence type="ECO:0000313" key="6">
    <source>
        <dbReference type="RefSeq" id="XP_019488529.1"/>
    </source>
</evidence>